<sequence length="245" mass="26884">MKLIQISDCHLFASPELSAYGDINPAQSLTAVLVAAAEQQPNGLLFTGDISGDDSAASYQLFLRLLNRWGGEIPWRVIPGNHDNNAYFDQTLKANWLQANAPWVLEGKYIHGLDTRLEGTLGMVDERQLASVAASIATAPDAGHLLAIHHHPVATGSWMDNHALQNTVALARWLAEYPVKAVLHGHIHADNQAQLSDTPILGVPSSCWQWQLSAEFGLASERPGFRVIEWAENGTFTSRIHRITQ</sequence>
<dbReference type="RefSeq" id="WP_105934273.1">
    <property type="nucleotide sequence ID" value="NZ_PVNP01000080.1"/>
</dbReference>
<dbReference type="InterPro" id="IPR050884">
    <property type="entry name" value="CNP_phosphodiesterase-III"/>
</dbReference>
<dbReference type="GO" id="GO:0016787">
    <property type="term" value="F:hydrolase activity"/>
    <property type="evidence" value="ECO:0007669"/>
    <property type="project" value="UniProtKB-KW"/>
</dbReference>
<dbReference type="Proteomes" id="UP000238949">
    <property type="component" value="Unassembled WGS sequence"/>
</dbReference>
<keyword evidence="7" id="KW-1185">Reference proteome</keyword>
<keyword evidence="3" id="KW-0408">Iron</keyword>
<comment type="similarity">
    <text evidence="4">Belongs to the cyclic nucleotide phosphodiesterase class-III family.</text>
</comment>
<evidence type="ECO:0000313" key="7">
    <source>
        <dbReference type="Proteomes" id="UP000238949"/>
    </source>
</evidence>
<evidence type="ECO:0000256" key="4">
    <source>
        <dbReference type="ARBA" id="ARBA00025742"/>
    </source>
</evidence>
<protein>
    <submittedName>
        <fullName evidence="6">Metallophosphoesterase</fullName>
    </submittedName>
</protein>
<accession>A0A2S9VBR9</accession>
<evidence type="ECO:0000256" key="2">
    <source>
        <dbReference type="ARBA" id="ARBA00022801"/>
    </source>
</evidence>
<dbReference type="SUPFAM" id="SSF56300">
    <property type="entry name" value="Metallo-dependent phosphatases"/>
    <property type="match status" value="1"/>
</dbReference>
<dbReference type="Pfam" id="PF00149">
    <property type="entry name" value="Metallophos"/>
    <property type="match status" value="1"/>
</dbReference>
<dbReference type="Gene3D" id="3.60.21.10">
    <property type="match status" value="1"/>
</dbReference>
<proteinExistence type="inferred from homology"/>
<evidence type="ECO:0000259" key="5">
    <source>
        <dbReference type="Pfam" id="PF00149"/>
    </source>
</evidence>
<dbReference type="InterPro" id="IPR029052">
    <property type="entry name" value="Metallo-depent_PP-like"/>
</dbReference>
<dbReference type="OrthoDB" id="9784378at2"/>
<dbReference type="PANTHER" id="PTHR42988:SF2">
    <property type="entry name" value="CYCLIC NUCLEOTIDE PHOSPHODIESTERASE CBUA0032-RELATED"/>
    <property type="match status" value="1"/>
</dbReference>
<feature type="domain" description="Calcineurin-like phosphoesterase" evidence="5">
    <location>
        <begin position="1"/>
        <end position="189"/>
    </location>
</feature>
<evidence type="ECO:0000256" key="3">
    <source>
        <dbReference type="ARBA" id="ARBA00023004"/>
    </source>
</evidence>
<keyword evidence="1" id="KW-0479">Metal-binding</keyword>
<name>A0A2S9VBR9_9ALTE</name>
<evidence type="ECO:0000313" key="6">
    <source>
        <dbReference type="EMBL" id="PRO73909.1"/>
    </source>
</evidence>
<gene>
    <name evidence="6" type="ORF">C6Y40_08805</name>
</gene>
<reference evidence="7" key="1">
    <citation type="journal article" date="2020" name="Int. J. Syst. Evol. Microbiol.">
        <title>Alteromonas alba sp. nov., a marine bacterium isolated from the seawater of the West Pacific Ocean.</title>
        <authorList>
            <person name="Sun C."/>
            <person name="Wu Y.-H."/>
            <person name="Xamxidin M."/>
            <person name="Cheng H."/>
            <person name="Xu X.-W."/>
        </authorList>
    </citation>
    <scope>NUCLEOTIDE SEQUENCE [LARGE SCALE GENOMIC DNA]</scope>
    <source>
        <strain evidence="7">190</strain>
    </source>
</reference>
<dbReference type="GO" id="GO:0046872">
    <property type="term" value="F:metal ion binding"/>
    <property type="evidence" value="ECO:0007669"/>
    <property type="project" value="UniProtKB-KW"/>
</dbReference>
<organism evidence="6 7">
    <name type="scientific">Alteromonas alba</name>
    <dbReference type="NCBI Taxonomy" id="2079529"/>
    <lineage>
        <taxon>Bacteria</taxon>
        <taxon>Pseudomonadati</taxon>
        <taxon>Pseudomonadota</taxon>
        <taxon>Gammaproteobacteria</taxon>
        <taxon>Alteromonadales</taxon>
        <taxon>Alteromonadaceae</taxon>
        <taxon>Alteromonas/Salinimonas group</taxon>
        <taxon>Alteromonas</taxon>
    </lineage>
</organism>
<dbReference type="EMBL" id="PVNP01000080">
    <property type="protein sequence ID" value="PRO73909.1"/>
    <property type="molecule type" value="Genomic_DNA"/>
</dbReference>
<keyword evidence="2" id="KW-0378">Hydrolase</keyword>
<dbReference type="InterPro" id="IPR004843">
    <property type="entry name" value="Calcineurin-like_PHP"/>
</dbReference>
<dbReference type="PANTHER" id="PTHR42988">
    <property type="entry name" value="PHOSPHOHYDROLASE"/>
    <property type="match status" value="1"/>
</dbReference>
<comment type="caution">
    <text evidence="6">The sequence shown here is derived from an EMBL/GenBank/DDBJ whole genome shotgun (WGS) entry which is preliminary data.</text>
</comment>
<evidence type="ECO:0000256" key="1">
    <source>
        <dbReference type="ARBA" id="ARBA00022723"/>
    </source>
</evidence>
<dbReference type="AlphaFoldDB" id="A0A2S9VBR9"/>